<dbReference type="AlphaFoldDB" id="A0A2V2UMJ9"/>
<dbReference type="VEuPathDB" id="TriTrypDB:C4B63_168g40"/>
<comment type="caution">
    <text evidence="1">The sequence shown here is derived from an EMBL/GenBank/DDBJ whole genome shotgun (WGS) entry which is preliminary data.</text>
</comment>
<keyword evidence="1" id="KW-0121">Carboxypeptidase</keyword>
<accession>A0A2V2UMJ9</accession>
<dbReference type="PROSITE" id="PS00131">
    <property type="entry name" value="CARBOXYPEPT_SER_SER"/>
    <property type="match status" value="1"/>
</dbReference>
<dbReference type="EMBL" id="PRFA01000168">
    <property type="protein sequence ID" value="PWU85309.1"/>
    <property type="molecule type" value="Genomic_DNA"/>
</dbReference>
<protein>
    <submittedName>
        <fullName evidence="1">Putative serine carboxypeptidase (CBP1)</fullName>
    </submittedName>
</protein>
<sequence length="152" mass="17472">MRRRFRRTCTTFSRRFLGPTKKLRKNKLFVVGESYGGTLRPCDGALHQQSQSRTMWVFPSDLLGLRLATVSQTHTHSTLRIRVLAWGWCREKLGEPCVSEEGYQQMSSMVPPCQKAIEICNSDNNFIAKGGLRHCKSPLQSNHWGLQRHRAQ</sequence>
<dbReference type="Gene3D" id="3.40.50.1820">
    <property type="entry name" value="alpha/beta hydrolase"/>
    <property type="match status" value="1"/>
</dbReference>
<reference evidence="1 2" key="1">
    <citation type="journal article" date="2018" name="Microb. Genom.">
        <title>Expanding an expanded genome: long-read sequencing of Trypanosoma cruzi.</title>
        <authorList>
            <person name="Berna L."/>
            <person name="Rodriguez M."/>
            <person name="Chiribao M.L."/>
            <person name="Parodi-Talice A."/>
            <person name="Pita S."/>
            <person name="Rijo G."/>
            <person name="Alvarez-Valin F."/>
            <person name="Robello C."/>
        </authorList>
    </citation>
    <scope>NUCLEOTIDE SEQUENCE [LARGE SCALE GENOMIC DNA]</scope>
    <source>
        <strain evidence="1 2">Dm28c</strain>
    </source>
</reference>
<dbReference type="GO" id="GO:0004185">
    <property type="term" value="F:serine-type carboxypeptidase activity"/>
    <property type="evidence" value="ECO:0007669"/>
    <property type="project" value="InterPro"/>
</dbReference>
<dbReference type="Proteomes" id="UP000246121">
    <property type="component" value="Unassembled WGS sequence"/>
</dbReference>
<evidence type="ECO:0000313" key="2">
    <source>
        <dbReference type="Proteomes" id="UP000246121"/>
    </source>
</evidence>
<name>A0A2V2UMJ9_TRYCR</name>
<dbReference type="SUPFAM" id="SSF53474">
    <property type="entry name" value="alpha/beta-Hydrolases"/>
    <property type="match status" value="1"/>
</dbReference>
<proteinExistence type="predicted"/>
<dbReference type="Gene3D" id="1.10.287.410">
    <property type="match status" value="1"/>
</dbReference>
<keyword evidence="1" id="KW-0645">Protease</keyword>
<gene>
    <name evidence="1" type="ORF">C4B63_168g40</name>
</gene>
<keyword evidence="1" id="KW-0378">Hydrolase</keyword>
<dbReference type="InterPro" id="IPR018202">
    <property type="entry name" value="Ser_caboxypep_ser_AS"/>
</dbReference>
<evidence type="ECO:0000313" key="1">
    <source>
        <dbReference type="EMBL" id="PWU85309.1"/>
    </source>
</evidence>
<organism evidence="1 2">
    <name type="scientific">Trypanosoma cruzi</name>
    <dbReference type="NCBI Taxonomy" id="5693"/>
    <lineage>
        <taxon>Eukaryota</taxon>
        <taxon>Discoba</taxon>
        <taxon>Euglenozoa</taxon>
        <taxon>Kinetoplastea</taxon>
        <taxon>Metakinetoplastina</taxon>
        <taxon>Trypanosomatida</taxon>
        <taxon>Trypanosomatidae</taxon>
        <taxon>Trypanosoma</taxon>
        <taxon>Schizotrypanum</taxon>
    </lineage>
</organism>
<dbReference type="InterPro" id="IPR029058">
    <property type="entry name" value="AB_hydrolase_fold"/>
</dbReference>